<feature type="compositionally biased region" description="Basic and acidic residues" evidence="1">
    <location>
        <begin position="395"/>
        <end position="414"/>
    </location>
</feature>
<evidence type="ECO:0000313" key="4">
    <source>
        <dbReference type="EMBL" id="CAD1844816.1"/>
    </source>
</evidence>
<sequence length="764" mass="85807">MMGKRARRRSPRSERYNLGCVWSLIRIFDFRRGRKLISDRKHGSSKHDVSGHARSKLNNVEEIPDHVDGTEETEFGRGYSGKPSVKALMEEEMASTQSLKKIPRDEVERILSDLGHEIVLEKNEKQSRKKNKAISDLHVNDLKRRGSVGSNVTKCVDHGSDFSFELAPNQVEIYKDQSDYQNVDFENNIEAYLALNSKLDRKHSDVIKDSYLQKALDNLADLVISHKIIDQKHLNGSKADQTAALDTLEILSSNKELYLRLLQDPNLNAFEHLQGLHSIQGDSIGSEEDIGSKQFPRESSIKGLASKASAGTEGASKASAVDKYSKPKNCQLNIKSGIALSNGGSLFYEEAKKHLVEMIGNQNQYNSLPIRRISKSLATLLYLADCGLLSPRRNNGKEEPHLSPKDTRLSTKQEDDVQMLDASRQEVENIACEVCIATDEQVIEAKGELAFTPSQEENYSEKETKAEGGRAIVDVEDINVCSNSDVSSESVVSEHDISTESFGEGGSEQSQLEKPELVDPSASNFPNSPERITEKPEISSSSTIPEIFNSSEPIFPLSFKKNNDTPEEISEERTTQTTHLLTDLPIQQSEIPFKEHHISLVPLRTLEDEKARFEYIATVVEASGLSTGESLESWYMDNQLLDPYLFDEVGALYNFNDESLLLFDCIGEVILEMREKIFQLTPSVSFVEHKDPASRGVNIIFEVSKCVEWYFQNQSPVTLDQIVRKDMAGKSWIDHQPESESIINESQDAILDDLLEEIVFDLWL</sequence>
<dbReference type="Pfam" id="PF12552">
    <property type="entry name" value="DUF3741"/>
    <property type="match status" value="1"/>
</dbReference>
<dbReference type="AlphaFoldDB" id="A0A6V7QPW2"/>
<feature type="region of interest" description="Disordered" evidence="1">
    <location>
        <begin position="393"/>
        <end position="414"/>
    </location>
</feature>
<name>A0A6V7QPW2_ANACO</name>
<protein>
    <recommendedName>
        <fullName evidence="5">DUF4378 domain-containing protein</fullName>
    </recommendedName>
</protein>
<proteinExistence type="predicted"/>
<evidence type="ECO:0000259" key="2">
    <source>
        <dbReference type="Pfam" id="PF12552"/>
    </source>
</evidence>
<dbReference type="InterPro" id="IPR022212">
    <property type="entry name" value="DUF3741"/>
</dbReference>
<feature type="region of interest" description="Disordered" evidence="1">
    <location>
        <begin position="484"/>
        <end position="576"/>
    </location>
</feature>
<evidence type="ECO:0000259" key="3">
    <source>
        <dbReference type="Pfam" id="PF14309"/>
    </source>
</evidence>
<dbReference type="PANTHER" id="PTHR47857">
    <property type="entry name" value="EXPRESSED PROTEIN-RELATED"/>
    <property type="match status" value="1"/>
</dbReference>
<dbReference type="Pfam" id="PF14309">
    <property type="entry name" value="DUF4378"/>
    <property type="match status" value="1"/>
</dbReference>
<feature type="compositionally biased region" description="Low complexity" evidence="1">
    <location>
        <begin position="538"/>
        <end position="547"/>
    </location>
</feature>
<dbReference type="InterPro" id="IPR025486">
    <property type="entry name" value="DUF4378"/>
</dbReference>
<feature type="domain" description="DUF3741" evidence="2">
    <location>
        <begin position="226"/>
        <end position="266"/>
    </location>
</feature>
<reference evidence="4" key="1">
    <citation type="submission" date="2020-07" db="EMBL/GenBank/DDBJ databases">
        <authorList>
            <person name="Lin J."/>
        </authorList>
    </citation>
    <scope>NUCLEOTIDE SEQUENCE</scope>
</reference>
<dbReference type="PANTHER" id="PTHR47857:SF1">
    <property type="entry name" value="OS04G0559200 PROTEIN"/>
    <property type="match status" value="1"/>
</dbReference>
<evidence type="ECO:0008006" key="5">
    <source>
        <dbReference type="Google" id="ProtNLM"/>
    </source>
</evidence>
<accession>A0A6V7QPW2</accession>
<feature type="region of interest" description="Disordered" evidence="1">
    <location>
        <begin position="38"/>
        <end position="57"/>
    </location>
</feature>
<gene>
    <name evidence="4" type="ORF">CB5_LOCUS28027</name>
</gene>
<evidence type="ECO:0000256" key="1">
    <source>
        <dbReference type="SAM" id="MobiDB-lite"/>
    </source>
</evidence>
<feature type="compositionally biased region" description="Basic and acidic residues" evidence="1">
    <location>
        <begin position="38"/>
        <end position="51"/>
    </location>
</feature>
<dbReference type="EMBL" id="LR862137">
    <property type="protein sequence ID" value="CAD1844816.1"/>
    <property type="molecule type" value="Genomic_DNA"/>
</dbReference>
<feature type="domain" description="DUF4378" evidence="3">
    <location>
        <begin position="613"/>
        <end position="757"/>
    </location>
</feature>
<organism evidence="4">
    <name type="scientific">Ananas comosus var. bracteatus</name>
    <name type="common">red pineapple</name>
    <dbReference type="NCBI Taxonomy" id="296719"/>
    <lineage>
        <taxon>Eukaryota</taxon>
        <taxon>Viridiplantae</taxon>
        <taxon>Streptophyta</taxon>
        <taxon>Embryophyta</taxon>
        <taxon>Tracheophyta</taxon>
        <taxon>Spermatophyta</taxon>
        <taxon>Magnoliopsida</taxon>
        <taxon>Liliopsida</taxon>
        <taxon>Poales</taxon>
        <taxon>Bromeliaceae</taxon>
        <taxon>Bromelioideae</taxon>
        <taxon>Ananas</taxon>
    </lineage>
</organism>